<name>A0A2P6NQV9_9EUKA</name>
<protein>
    <submittedName>
        <fullName evidence="2">Uncharacterized protein</fullName>
    </submittedName>
</protein>
<sequence length="183" mass="19745">MADEKAAMESNVSGVIPIFLPTFGSSKNVTVSAGDTLLFRAVDQENTPAGVISMLLTDPNTQLGYYVEKSRAIDQTELYAGRAANLYFCSLSITVSLSSTLDIYSLNLSHSNVPMQLTMEAPERTADCNYGEKIRADRTIGIACGSVGAFLIVVGVVLFLVGLRKDHLMRQSATIQVAKFVKV</sequence>
<dbReference type="Proteomes" id="UP000241769">
    <property type="component" value="Unassembled WGS sequence"/>
</dbReference>
<proteinExistence type="predicted"/>
<evidence type="ECO:0000313" key="3">
    <source>
        <dbReference type="Proteomes" id="UP000241769"/>
    </source>
</evidence>
<organism evidence="2 3">
    <name type="scientific">Planoprotostelium fungivorum</name>
    <dbReference type="NCBI Taxonomy" id="1890364"/>
    <lineage>
        <taxon>Eukaryota</taxon>
        <taxon>Amoebozoa</taxon>
        <taxon>Evosea</taxon>
        <taxon>Variosea</taxon>
        <taxon>Cavosteliida</taxon>
        <taxon>Cavosteliaceae</taxon>
        <taxon>Planoprotostelium</taxon>
    </lineage>
</organism>
<keyword evidence="1" id="KW-1133">Transmembrane helix</keyword>
<comment type="caution">
    <text evidence="2">The sequence shown here is derived from an EMBL/GenBank/DDBJ whole genome shotgun (WGS) entry which is preliminary data.</text>
</comment>
<dbReference type="AlphaFoldDB" id="A0A2P6NQV9"/>
<keyword evidence="1" id="KW-0472">Membrane</keyword>
<reference evidence="2 3" key="1">
    <citation type="journal article" date="2018" name="Genome Biol. Evol.">
        <title>Multiple Roots of Fruiting Body Formation in Amoebozoa.</title>
        <authorList>
            <person name="Hillmann F."/>
            <person name="Forbes G."/>
            <person name="Novohradska S."/>
            <person name="Ferling I."/>
            <person name="Riege K."/>
            <person name="Groth M."/>
            <person name="Westermann M."/>
            <person name="Marz M."/>
            <person name="Spaller T."/>
            <person name="Winckler T."/>
            <person name="Schaap P."/>
            <person name="Glockner G."/>
        </authorList>
    </citation>
    <scope>NUCLEOTIDE SEQUENCE [LARGE SCALE GENOMIC DNA]</scope>
    <source>
        <strain evidence="2 3">Jena</strain>
    </source>
</reference>
<feature type="transmembrane region" description="Helical" evidence="1">
    <location>
        <begin position="140"/>
        <end position="163"/>
    </location>
</feature>
<accession>A0A2P6NQV9</accession>
<dbReference type="EMBL" id="MDYQ01000032">
    <property type="protein sequence ID" value="PRP86352.1"/>
    <property type="molecule type" value="Genomic_DNA"/>
</dbReference>
<evidence type="ECO:0000313" key="2">
    <source>
        <dbReference type="EMBL" id="PRP86352.1"/>
    </source>
</evidence>
<gene>
    <name evidence="2" type="ORF">PROFUN_05493</name>
</gene>
<keyword evidence="1" id="KW-0812">Transmembrane</keyword>
<dbReference type="InParanoid" id="A0A2P6NQV9"/>
<keyword evidence="3" id="KW-1185">Reference proteome</keyword>
<evidence type="ECO:0000256" key="1">
    <source>
        <dbReference type="SAM" id="Phobius"/>
    </source>
</evidence>